<gene>
    <name evidence="4" type="ORF">HMPREF3208_01156</name>
</gene>
<feature type="compositionally biased region" description="Polar residues" evidence="1">
    <location>
        <begin position="122"/>
        <end position="137"/>
    </location>
</feature>
<dbReference type="RefSeq" id="WP_064347511.1">
    <property type="nucleotide sequence ID" value="NZ_KQ956870.1"/>
</dbReference>
<reference evidence="4 5" key="1">
    <citation type="submission" date="2016-01" db="EMBL/GenBank/DDBJ databases">
        <authorList>
            <person name="Oliw E.H."/>
        </authorList>
    </citation>
    <scope>NUCLEOTIDE SEQUENCE [LARGE SCALE GENOMIC DNA]</scope>
    <source>
        <strain evidence="4 5">PSS_7772B</strain>
    </source>
</reference>
<dbReference type="AlphaFoldDB" id="A0A133NSA8"/>
<dbReference type="InterPro" id="IPR027381">
    <property type="entry name" value="LytR/CpsA/Psr_C"/>
</dbReference>
<feature type="transmembrane region" description="Helical" evidence="2">
    <location>
        <begin position="31"/>
        <end position="57"/>
    </location>
</feature>
<sequence length="227" mass="24150">MARNNRSVSYTPDAFDEPPEGPVGVHRGNPAWYAIILPYVVTLVIAVLAGLLVWAFASGEISHLSFPWNHSQQSSQSKVVAKKSDTTKPKSDDEDDSSDDSEKTEADSTNAEDTKDTKTDESSNNNAKNTDTTTQSQAAVDKTVAVKVINATDINGHAAQTANTLKQAGYANVTAGNPTGKVPNTSVVWYKDDTQKAAAEDIAKTLGIAAVENEKGIVSQIVVVLCK</sequence>
<dbReference type="Pfam" id="PF13399">
    <property type="entry name" value="LytR_C"/>
    <property type="match status" value="1"/>
</dbReference>
<comment type="caution">
    <text evidence="4">The sequence shown here is derived from an EMBL/GenBank/DDBJ whole genome shotgun (WGS) entry which is preliminary data.</text>
</comment>
<evidence type="ECO:0000259" key="3">
    <source>
        <dbReference type="Pfam" id="PF13399"/>
    </source>
</evidence>
<feature type="compositionally biased region" description="Basic and acidic residues" evidence="1">
    <location>
        <begin position="100"/>
        <end position="121"/>
    </location>
</feature>
<feature type="compositionally biased region" description="Basic and acidic residues" evidence="1">
    <location>
        <begin position="82"/>
        <end position="91"/>
    </location>
</feature>
<evidence type="ECO:0000256" key="2">
    <source>
        <dbReference type="SAM" id="Phobius"/>
    </source>
</evidence>
<proteinExistence type="predicted"/>
<name>A0A133NSA8_GARVA</name>
<dbReference type="Gene3D" id="3.30.70.2390">
    <property type="match status" value="1"/>
</dbReference>
<feature type="region of interest" description="Disordered" evidence="1">
    <location>
        <begin position="1"/>
        <end position="22"/>
    </location>
</feature>
<keyword evidence="2" id="KW-1133">Transmembrane helix</keyword>
<keyword evidence="2" id="KW-0472">Membrane</keyword>
<evidence type="ECO:0000313" key="5">
    <source>
        <dbReference type="Proteomes" id="UP000070687"/>
    </source>
</evidence>
<organism evidence="4 5">
    <name type="scientific">Gardnerella vaginalis</name>
    <dbReference type="NCBI Taxonomy" id="2702"/>
    <lineage>
        <taxon>Bacteria</taxon>
        <taxon>Bacillati</taxon>
        <taxon>Actinomycetota</taxon>
        <taxon>Actinomycetes</taxon>
        <taxon>Bifidobacteriales</taxon>
        <taxon>Bifidobacteriaceae</taxon>
        <taxon>Gardnerella</taxon>
    </lineage>
</organism>
<accession>A0A133NSA8</accession>
<evidence type="ECO:0000256" key="1">
    <source>
        <dbReference type="SAM" id="MobiDB-lite"/>
    </source>
</evidence>
<feature type="compositionally biased region" description="Polar residues" evidence="1">
    <location>
        <begin position="1"/>
        <end position="10"/>
    </location>
</feature>
<protein>
    <recommendedName>
        <fullName evidence="3">LytR/CpsA/Psr regulator C-terminal domain-containing protein</fullName>
    </recommendedName>
</protein>
<dbReference type="PATRIC" id="fig|2702.100.peg.1141"/>
<feature type="region of interest" description="Disordered" evidence="1">
    <location>
        <begin position="67"/>
        <end position="137"/>
    </location>
</feature>
<keyword evidence="2" id="KW-0812">Transmembrane</keyword>
<feature type="domain" description="LytR/CpsA/Psr regulator C-terminal" evidence="3">
    <location>
        <begin position="143"/>
        <end position="225"/>
    </location>
</feature>
<evidence type="ECO:0000313" key="4">
    <source>
        <dbReference type="EMBL" id="KXA19171.1"/>
    </source>
</evidence>
<dbReference type="OrthoDB" id="3242784at2"/>
<dbReference type="EMBL" id="LRQB01000075">
    <property type="protein sequence ID" value="KXA19171.1"/>
    <property type="molecule type" value="Genomic_DNA"/>
</dbReference>
<dbReference type="Proteomes" id="UP000070687">
    <property type="component" value="Unassembled WGS sequence"/>
</dbReference>